<dbReference type="Proteomes" id="UP000243459">
    <property type="component" value="Chromosome 10"/>
</dbReference>
<accession>A0A5P1E318</accession>
<dbReference type="PANTHER" id="PTHR46548:SF1">
    <property type="entry name" value="BAH AND TFIIS DOMAIN-CONTAINING PROTEIN-RELATED"/>
    <property type="match status" value="1"/>
</dbReference>
<reference evidence="2" key="1">
    <citation type="journal article" date="2017" name="Nat. Commun.">
        <title>The asparagus genome sheds light on the origin and evolution of a young Y chromosome.</title>
        <authorList>
            <person name="Harkess A."/>
            <person name="Zhou J."/>
            <person name="Xu C."/>
            <person name="Bowers J.E."/>
            <person name="Van der Hulst R."/>
            <person name="Ayyampalayam S."/>
            <person name="Mercati F."/>
            <person name="Riccardi P."/>
            <person name="McKain M.R."/>
            <person name="Kakrana A."/>
            <person name="Tang H."/>
            <person name="Ray J."/>
            <person name="Groenendijk J."/>
            <person name="Arikit S."/>
            <person name="Mathioni S.M."/>
            <person name="Nakano M."/>
            <person name="Shan H."/>
            <person name="Telgmann-Rauber A."/>
            <person name="Kanno A."/>
            <person name="Yue Z."/>
            <person name="Chen H."/>
            <person name="Li W."/>
            <person name="Chen Y."/>
            <person name="Xu X."/>
            <person name="Zhang Y."/>
            <person name="Luo S."/>
            <person name="Chen H."/>
            <person name="Gao J."/>
            <person name="Mao Z."/>
            <person name="Pires J.C."/>
            <person name="Luo M."/>
            <person name="Kudrna D."/>
            <person name="Wing R.A."/>
            <person name="Meyers B.C."/>
            <person name="Yi K."/>
            <person name="Kong H."/>
            <person name="Lavrijsen P."/>
            <person name="Sunseri F."/>
            <person name="Falavigna A."/>
            <person name="Ye Y."/>
            <person name="Leebens-Mack J.H."/>
            <person name="Chen G."/>
        </authorList>
    </citation>
    <scope>NUCLEOTIDE SEQUENCE [LARGE SCALE GENOMIC DNA]</scope>
    <source>
        <strain evidence="2">cv. DH0086</strain>
    </source>
</reference>
<dbReference type="Gramene" id="ONK56940">
    <property type="protein sequence ID" value="ONK56940"/>
    <property type="gene ID" value="A4U43_C10F14910"/>
</dbReference>
<dbReference type="AlphaFoldDB" id="A0A5P1E318"/>
<dbReference type="EMBL" id="CM007390">
    <property type="protein sequence ID" value="ONK56940.1"/>
    <property type="molecule type" value="Genomic_DNA"/>
</dbReference>
<sequence length="231" mass="26717">MQKGIRDTVTDTKLLVCFHLSQRNAKRYIIHALEQLAYLECFIVVEINKGSKVKYELDKASGLIKMMMKISIYPEFFCCISCPASLLHPCKVAFLCRGVEIPPGLSSFVCRRVYDIANKCLWWLTYKYYINEQHEEVDHLLDKTRLEMHAAVQSGDCSPKPLNGPTSTQKLKLDTQSRQNSSISFPAQVKEKKRKRGVMREQNLLSEKVLLSWRMVNLTVLDSTKWQNLRL</sequence>
<evidence type="ECO:0000313" key="2">
    <source>
        <dbReference type="Proteomes" id="UP000243459"/>
    </source>
</evidence>
<gene>
    <name evidence="1" type="ORF">A4U43_C10F14910</name>
</gene>
<evidence type="ECO:0000313" key="1">
    <source>
        <dbReference type="EMBL" id="ONK56940.1"/>
    </source>
</evidence>
<name>A0A5P1E318_ASPOF</name>
<protein>
    <submittedName>
        <fullName evidence="1">Uncharacterized protein</fullName>
    </submittedName>
</protein>
<organism evidence="1 2">
    <name type="scientific">Asparagus officinalis</name>
    <name type="common">Garden asparagus</name>
    <dbReference type="NCBI Taxonomy" id="4686"/>
    <lineage>
        <taxon>Eukaryota</taxon>
        <taxon>Viridiplantae</taxon>
        <taxon>Streptophyta</taxon>
        <taxon>Embryophyta</taxon>
        <taxon>Tracheophyta</taxon>
        <taxon>Spermatophyta</taxon>
        <taxon>Magnoliopsida</taxon>
        <taxon>Liliopsida</taxon>
        <taxon>Asparagales</taxon>
        <taxon>Asparagaceae</taxon>
        <taxon>Asparagoideae</taxon>
        <taxon>Asparagus</taxon>
    </lineage>
</organism>
<proteinExistence type="predicted"/>
<dbReference type="PANTHER" id="PTHR46548">
    <property type="entry name" value="BAH AND TFIIS DOMAIN-CONTAINING PROTEIN-RELATED"/>
    <property type="match status" value="1"/>
</dbReference>
<keyword evidence="2" id="KW-1185">Reference proteome</keyword>